<evidence type="ECO:0000313" key="1">
    <source>
        <dbReference type="EMBL" id="KYD22365.1"/>
    </source>
</evidence>
<comment type="caution">
    <text evidence="1">The sequence shown here is derived from an EMBL/GenBank/DDBJ whole genome shotgun (WGS) entry which is preliminary data.</text>
</comment>
<gene>
    <name evidence="1" type="ORF">B4109_1284</name>
</gene>
<dbReference type="Proteomes" id="UP000075424">
    <property type="component" value="Unassembled WGS sequence"/>
</dbReference>
<organism evidence="1 2">
    <name type="scientific">Geobacillus stearothermophilus</name>
    <name type="common">Bacillus stearothermophilus</name>
    <dbReference type="NCBI Taxonomy" id="1422"/>
    <lineage>
        <taxon>Bacteria</taxon>
        <taxon>Bacillati</taxon>
        <taxon>Bacillota</taxon>
        <taxon>Bacilli</taxon>
        <taxon>Bacillales</taxon>
        <taxon>Anoxybacillaceae</taxon>
        <taxon>Geobacillus</taxon>
    </lineage>
</organism>
<reference evidence="1 2" key="1">
    <citation type="submission" date="2016-01" db="EMBL/GenBank/DDBJ databases">
        <title>Draft Genome Sequences of Seven Thermophilic Sporeformers Isolated from Foods.</title>
        <authorList>
            <person name="Berendsen E.M."/>
            <person name="Wells-Bennik M.H."/>
            <person name="Krawcyk A.O."/>
            <person name="De Jong A."/>
            <person name="Holsappel S."/>
            <person name="Eijlander R.T."/>
            <person name="Kuipers O.P."/>
        </authorList>
    </citation>
    <scope>NUCLEOTIDE SEQUENCE [LARGE SCALE GENOMIC DNA]</scope>
    <source>
        <strain evidence="1 2">B4109</strain>
    </source>
</reference>
<name>A0A150MDH8_GEOSE</name>
<proteinExistence type="predicted"/>
<dbReference type="PATRIC" id="fig|1422.18.peg.1125"/>
<sequence>MGSSIFLTKCLRKMFAKFVDFCRYFRENGSVDIAYFGETAR</sequence>
<dbReference type="AlphaFoldDB" id="A0A150MDH8"/>
<protein>
    <submittedName>
        <fullName evidence="1">Uncharacterized protein</fullName>
    </submittedName>
</protein>
<accession>A0A150MDH8</accession>
<dbReference type="EMBL" id="LQYV01000125">
    <property type="protein sequence ID" value="KYD22365.1"/>
    <property type="molecule type" value="Genomic_DNA"/>
</dbReference>
<evidence type="ECO:0000313" key="2">
    <source>
        <dbReference type="Proteomes" id="UP000075424"/>
    </source>
</evidence>